<protein>
    <submittedName>
        <fullName evidence="2">Uncharacterized protein</fullName>
    </submittedName>
</protein>
<keyword evidence="3" id="KW-1185">Reference proteome</keyword>
<proteinExistence type="predicted"/>
<accession>A0AAN6PWA6</accession>
<sequence>MIFLLPWGPGVCLVYPSCSVLIFFSGWSPSWRPFDRHYLIAVFGHGGMALQAWQPPALVFDGERRSKSCSG</sequence>
<dbReference type="Proteomes" id="UP001305647">
    <property type="component" value="Unassembled WGS sequence"/>
</dbReference>
<dbReference type="EMBL" id="MU863680">
    <property type="protein sequence ID" value="KAK4097250.1"/>
    <property type="molecule type" value="Genomic_DNA"/>
</dbReference>
<reference evidence="2" key="1">
    <citation type="journal article" date="2023" name="Mol. Phylogenet. Evol.">
        <title>Genome-scale phylogeny and comparative genomics of the fungal order Sordariales.</title>
        <authorList>
            <person name="Hensen N."/>
            <person name="Bonometti L."/>
            <person name="Westerberg I."/>
            <person name="Brannstrom I.O."/>
            <person name="Guillou S."/>
            <person name="Cros-Aarteil S."/>
            <person name="Calhoun S."/>
            <person name="Haridas S."/>
            <person name="Kuo A."/>
            <person name="Mondo S."/>
            <person name="Pangilinan J."/>
            <person name="Riley R."/>
            <person name="LaButti K."/>
            <person name="Andreopoulos B."/>
            <person name="Lipzen A."/>
            <person name="Chen C."/>
            <person name="Yan M."/>
            <person name="Daum C."/>
            <person name="Ng V."/>
            <person name="Clum A."/>
            <person name="Steindorff A."/>
            <person name="Ohm R.A."/>
            <person name="Martin F."/>
            <person name="Silar P."/>
            <person name="Natvig D.O."/>
            <person name="Lalanne C."/>
            <person name="Gautier V."/>
            <person name="Ament-Velasquez S.L."/>
            <person name="Kruys A."/>
            <person name="Hutchinson M.I."/>
            <person name="Powell A.J."/>
            <person name="Barry K."/>
            <person name="Miller A.N."/>
            <person name="Grigoriev I.V."/>
            <person name="Debuchy R."/>
            <person name="Gladieux P."/>
            <person name="Hiltunen Thoren M."/>
            <person name="Johannesson H."/>
        </authorList>
    </citation>
    <scope>NUCLEOTIDE SEQUENCE</scope>
    <source>
        <strain evidence="2">CBS 757.83</strain>
    </source>
</reference>
<gene>
    <name evidence="2" type="ORF">N658DRAFT_296002</name>
</gene>
<comment type="caution">
    <text evidence="2">The sequence shown here is derived from an EMBL/GenBank/DDBJ whole genome shotgun (WGS) entry which is preliminary data.</text>
</comment>
<evidence type="ECO:0000313" key="2">
    <source>
        <dbReference type="EMBL" id="KAK4097250.1"/>
    </source>
</evidence>
<evidence type="ECO:0000313" key="3">
    <source>
        <dbReference type="Proteomes" id="UP001305647"/>
    </source>
</evidence>
<organism evidence="2 3">
    <name type="scientific">Parathielavia hyrcaniae</name>
    <dbReference type="NCBI Taxonomy" id="113614"/>
    <lineage>
        <taxon>Eukaryota</taxon>
        <taxon>Fungi</taxon>
        <taxon>Dikarya</taxon>
        <taxon>Ascomycota</taxon>
        <taxon>Pezizomycotina</taxon>
        <taxon>Sordariomycetes</taxon>
        <taxon>Sordariomycetidae</taxon>
        <taxon>Sordariales</taxon>
        <taxon>Chaetomiaceae</taxon>
        <taxon>Parathielavia</taxon>
    </lineage>
</organism>
<keyword evidence="1" id="KW-1133">Transmembrane helix</keyword>
<feature type="transmembrane region" description="Helical" evidence="1">
    <location>
        <begin position="6"/>
        <end position="27"/>
    </location>
</feature>
<keyword evidence="1" id="KW-0812">Transmembrane</keyword>
<keyword evidence="1" id="KW-0472">Membrane</keyword>
<name>A0AAN6PWA6_9PEZI</name>
<dbReference type="AlphaFoldDB" id="A0AAN6PWA6"/>
<evidence type="ECO:0000256" key="1">
    <source>
        <dbReference type="SAM" id="Phobius"/>
    </source>
</evidence>
<reference evidence="2" key="2">
    <citation type="submission" date="2023-05" db="EMBL/GenBank/DDBJ databases">
        <authorList>
            <consortium name="Lawrence Berkeley National Laboratory"/>
            <person name="Steindorff A."/>
            <person name="Hensen N."/>
            <person name="Bonometti L."/>
            <person name="Westerberg I."/>
            <person name="Brannstrom I.O."/>
            <person name="Guillou S."/>
            <person name="Cros-Aarteil S."/>
            <person name="Calhoun S."/>
            <person name="Haridas S."/>
            <person name="Kuo A."/>
            <person name="Mondo S."/>
            <person name="Pangilinan J."/>
            <person name="Riley R."/>
            <person name="Labutti K."/>
            <person name="Andreopoulos B."/>
            <person name="Lipzen A."/>
            <person name="Chen C."/>
            <person name="Yanf M."/>
            <person name="Daum C."/>
            <person name="Ng V."/>
            <person name="Clum A."/>
            <person name="Ohm R."/>
            <person name="Martin F."/>
            <person name="Silar P."/>
            <person name="Natvig D."/>
            <person name="Lalanne C."/>
            <person name="Gautier V."/>
            <person name="Ament-Velasquez S.L."/>
            <person name="Kruys A."/>
            <person name="Hutchinson M.I."/>
            <person name="Powell A.J."/>
            <person name="Barry K."/>
            <person name="Miller A.N."/>
            <person name="Grigoriev I.V."/>
            <person name="Debuchy R."/>
            <person name="Gladieux P."/>
            <person name="Thoren M.H."/>
            <person name="Johannesson H."/>
        </authorList>
    </citation>
    <scope>NUCLEOTIDE SEQUENCE</scope>
    <source>
        <strain evidence="2">CBS 757.83</strain>
    </source>
</reference>